<dbReference type="Gene3D" id="3.50.50.60">
    <property type="entry name" value="FAD/NAD(P)-binding domain"/>
    <property type="match status" value="2"/>
</dbReference>
<evidence type="ECO:0000256" key="2">
    <source>
        <dbReference type="ARBA" id="ARBA00023002"/>
    </source>
</evidence>
<dbReference type="PANTHER" id="PTHR48105">
    <property type="entry name" value="THIOREDOXIN REDUCTASE 1-RELATED-RELATED"/>
    <property type="match status" value="1"/>
</dbReference>
<evidence type="ECO:0000259" key="3">
    <source>
        <dbReference type="Pfam" id="PF07992"/>
    </source>
</evidence>
<reference evidence="5" key="1">
    <citation type="submission" date="2023-07" db="EMBL/GenBank/DDBJ databases">
        <authorList>
            <person name="Colorado M.A."/>
            <person name="Villamil L.M."/>
            <person name="Melo J.F."/>
            <person name="Rodriguez J.A."/>
            <person name="Ruiz R.Y."/>
        </authorList>
    </citation>
    <scope>NUCLEOTIDE SEQUENCE [LARGE SCALE GENOMIC DNA]</scope>
    <source>
        <strain evidence="5">C33</strain>
    </source>
</reference>
<evidence type="ECO:0000313" key="5">
    <source>
        <dbReference type="Proteomes" id="UP001279681"/>
    </source>
</evidence>
<keyword evidence="5" id="KW-1185">Reference proteome</keyword>
<dbReference type="PRINTS" id="PR00368">
    <property type="entry name" value="FADPNR"/>
</dbReference>
<gene>
    <name evidence="4" type="ORF">RFV38_02305</name>
</gene>
<dbReference type="Pfam" id="PF07992">
    <property type="entry name" value="Pyr_redox_2"/>
    <property type="match status" value="1"/>
</dbReference>
<organism evidence="4 5">
    <name type="scientific">Candidatus Cetobacterium colombiensis</name>
    <dbReference type="NCBI Taxonomy" id="3073100"/>
    <lineage>
        <taxon>Bacteria</taxon>
        <taxon>Fusobacteriati</taxon>
        <taxon>Fusobacteriota</taxon>
        <taxon>Fusobacteriia</taxon>
        <taxon>Fusobacteriales</taxon>
        <taxon>Fusobacteriaceae</taxon>
        <taxon>Cetobacterium</taxon>
    </lineage>
</organism>
<dbReference type="Proteomes" id="UP001279681">
    <property type="component" value="Unassembled WGS sequence"/>
</dbReference>
<dbReference type="EMBL" id="JAVIKH010000002">
    <property type="protein sequence ID" value="MDX8335335.1"/>
    <property type="molecule type" value="Genomic_DNA"/>
</dbReference>
<evidence type="ECO:0000256" key="1">
    <source>
        <dbReference type="ARBA" id="ARBA00022630"/>
    </source>
</evidence>
<dbReference type="InterPro" id="IPR036188">
    <property type="entry name" value="FAD/NAD-bd_sf"/>
</dbReference>
<dbReference type="InterPro" id="IPR023753">
    <property type="entry name" value="FAD/NAD-binding_dom"/>
</dbReference>
<accession>A0ABU4WA95</accession>
<keyword evidence="1" id="KW-0285">Flavoprotein</keyword>
<dbReference type="RefSeq" id="WP_320312742.1">
    <property type="nucleotide sequence ID" value="NZ_JAVIKH010000002.1"/>
</dbReference>
<proteinExistence type="predicted"/>
<name>A0ABU4WA95_9FUSO</name>
<dbReference type="InterPro" id="IPR050097">
    <property type="entry name" value="Ferredoxin-NADP_redctase_2"/>
</dbReference>
<feature type="domain" description="FAD/NAD(P)-binding" evidence="3">
    <location>
        <begin position="9"/>
        <end position="297"/>
    </location>
</feature>
<dbReference type="PRINTS" id="PR00469">
    <property type="entry name" value="PNDRDTASEII"/>
</dbReference>
<dbReference type="SUPFAM" id="SSF51905">
    <property type="entry name" value="FAD/NAD(P)-binding domain"/>
    <property type="match status" value="1"/>
</dbReference>
<evidence type="ECO:0000313" key="4">
    <source>
        <dbReference type="EMBL" id="MDX8335335.1"/>
    </source>
</evidence>
<sequence length="311" mass="33875">MTNETKYIYDAIIIGGGPAGVSAAIYIASRGYKPVILEKNEIGGTVGKVSSVTHYLSVDNYETGESFKNKLENQLKVYNIEVLKEEVVELKKVDFLKEVTTKSGKNYLGKSIVIANGTTPRSLGIPGEEEFLNKGLCSVPFREGKNYKGKDIFVVGGADGAIKEAIYLSQFAKTLSIIHFEDQLGTIAEFKNKLNQLSNVKVYLNSRLTNIQGDKCIENLEITNEKTKEVAKINSKGAAVFIYAGALPNTKEYKALELENGFIKTDNKMKTNIEGVFAAGDICCKEIRQVATAVSDGTIAGVNAAIYLNSL</sequence>
<keyword evidence="2" id="KW-0560">Oxidoreductase</keyword>
<protein>
    <submittedName>
        <fullName evidence="4">FAD-dependent oxidoreductase</fullName>
    </submittedName>
</protein>
<comment type="caution">
    <text evidence="4">The sequence shown here is derived from an EMBL/GenBank/DDBJ whole genome shotgun (WGS) entry which is preliminary data.</text>
</comment>